<organism evidence="1">
    <name type="scientific">Rhizophagus irregularis (strain DAOM 181602 / DAOM 197198 / MUCL 43194)</name>
    <name type="common">Arbuscular mycorrhizal fungus</name>
    <name type="synonym">Glomus intraradices</name>
    <dbReference type="NCBI Taxonomy" id="747089"/>
    <lineage>
        <taxon>Eukaryota</taxon>
        <taxon>Fungi</taxon>
        <taxon>Fungi incertae sedis</taxon>
        <taxon>Mucoromycota</taxon>
        <taxon>Glomeromycotina</taxon>
        <taxon>Glomeromycetes</taxon>
        <taxon>Glomerales</taxon>
        <taxon>Glomeraceae</taxon>
        <taxon>Rhizophagus</taxon>
    </lineage>
</organism>
<sequence length="107" mass="13024">MYEYLCLNIYHVKTNDFELFLKNIQDTFIKKLVIENFQNLFNTILPSIKEYIMKKKRVKYLAIKNSISFKELISLKDEVDEFKLYNIKVQSFDDLKINLRNYIKKID</sequence>
<dbReference type="AlphaFoldDB" id="U9UI18"/>
<accession>U9UI18</accession>
<reference evidence="1" key="1">
    <citation type="submission" date="2013-07" db="EMBL/GenBank/DDBJ databases">
        <title>The genome of an arbuscular mycorrhizal fungus provides insights into the evolution of the oldest plant symbiosis.</title>
        <authorList>
            <consortium name="DOE Joint Genome Institute"/>
            <person name="Tisserant E."/>
            <person name="Malbreil M."/>
            <person name="Kuo A."/>
            <person name="Kohler A."/>
            <person name="Symeonidi A."/>
            <person name="Balestrini R."/>
            <person name="Charron P."/>
            <person name="Duensing N."/>
            <person name="Frei-dit-Frey N."/>
            <person name="Gianinazzi-Pearson V."/>
            <person name="Gilbert B."/>
            <person name="Handa Y."/>
            <person name="Hijri M."/>
            <person name="Kaul R."/>
            <person name="Kawaguchi M."/>
            <person name="Krajinski F."/>
            <person name="Lammers P."/>
            <person name="Lapierre D."/>
            <person name="Masclaux F.G."/>
            <person name="Murat C."/>
            <person name="Morin E."/>
            <person name="Ndikumana S."/>
            <person name="Pagni M."/>
            <person name="Petitpierre D."/>
            <person name="Requena N."/>
            <person name="Rosikiewicz P."/>
            <person name="Riley R."/>
            <person name="Saito K."/>
            <person name="San Clemente H."/>
            <person name="Shapiro H."/>
            <person name="van Tuinen D."/>
            <person name="Becard G."/>
            <person name="Bonfante P."/>
            <person name="Paszkowski U."/>
            <person name="Shachar-Hill Y."/>
            <person name="Young J.P."/>
            <person name="Sanders I.R."/>
            <person name="Henrissat B."/>
            <person name="Rensing S.A."/>
            <person name="Grigoriev I.V."/>
            <person name="Corradi N."/>
            <person name="Roux C."/>
            <person name="Martin F."/>
        </authorList>
    </citation>
    <scope>NUCLEOTIDE SEQUENCE</scope>
    <source>
        <strain evidence="1">DAOM 197198</strain>
    </source>
</reference>
<name>U9UI18_RHIID</name>
<dbReference type="HOGENOM" id="CLU_065500_2_0_1"/>
<evidence type="ECO:0000313" key="1">
    <source>
        <dbReference type="EMBL" id="ESA20039.1"/>
    </source>
</evidence>
<dbReference type="EMBL" id="KI277712">
    <property type="protein sequence ID" value="ESA20039.1"/>
    <property type="molecule type" value="Genomic_DNA"/>
</dbReference>
<gene>
    <name evidence="1" type="ORF">GLOINDRAFT_18957</name>
</gene>
<proteinExistence type="predicted"/>
<protein>
    <submittedName>
        <fullName evidence="1">Uncharacterized protein</fullName>
    </submittedName>
</protein>